<dbReference type="PANTHER" id="PTHR22804">
    <property type="entry name" value="AGGRECAN/VERSICAN PROTEOGLYCAN"/>
    <property type="match status" value="1"/>
</dbReference>
<evidence type="ECO:0000256" key="4">
    <source>
        <dbReference type="ARBA" id="ARBA00023157"/>
    </source>
</evidence>
<proteinExistence type="predicted"/>
<dbReference type="InterPro" id="IPR000538">
    <property type="entry name" value="Link_dom"/>
</dbReference>
<reference evidence="7" key="1">
    <citation type="submission" date="2025-08" db="UniProtKB">
        <authorList>
            <consortium name="RefSeq"/>
        </authorList>
    </citation>
    <scope>IDENTIFICATION</scope>
    <source>
        <tissue evidence="7">Gonads</tissue>
    </source>
</reference>
<evidence type="ECO:0000313" key="6">
    <source>
        <dbReference type="Proteomes" id="UP000085678"/>
    </source>
</evidence>
<dbReference type="InterPro" id="IPR050691">
    <property type="entry name" value="Hyaluronan_bind_Proteoglycan"/>
</dbReference>
<gene>
    <name evidence="7" type="primary">LOC106164629</name>
</gene>
<dbReference type="AlphaFoldDB" id="A0A1S3III5"/>
<keyword evidence="6" id="KW-1185">Reference proteome</keyword>
<keyword evidence="2" id="KW-0964">Secreted</keyword>
<dbReference type="STRING" id="7574.A0A1S3III5"/>
<dbReference type="GO" id="GO:0007155">
    <property type="term" value="P:cell adhesion"/>
    <property type="evidence" value="ECO:0007669"/>
    <property type="project" value="InterPro"/>
</dbReference>
<keyword evidence="3" id="KW-0677">Repeat</keyword>
<protein>
    <submittedName>
        <fullName evidence="7">Uncharacterized protein LOC106164629</fullName>
    </submittedName>
</protein>
<dbReference type="GeneID" id="106164629"/>
<dbReference type="PROSITE" id="PS50963">
    <property type="entry name" value="LINK_2"/>
    <property type="match status" value="1"/>
</dbReference>
<dbReference type="OrthoDB" id="5359219at2759"/>
<accession>A0A1S3III5</accession>
<dbReference type="GO" id="GO:0005615">
    <property type="term" value="C:extracellular space"/>
    <property type="evidence" value="ECO:0007669"/>
    <property type="project" value="TreeGrafter"/>
</dbReference>
<dbReference type="InterPro" id="IPR016187">
    <property type="entry name" value="CTDL_fold"/>
</dbReference>
<dbReference type="Proteomes" id="UP000085678">
    <property type="component" value="Unplaced"/>
</dbReference>
<dbReference type="GO" id="GO:0002052">
    <property type="term" value="P:positive regulation of neuroblast proliferation"/>
    <property type="evidence" value="ECO:0007669"/>
    <property type="project" value="TreeGrafter"/>
</dbReference>
<comment type="subcellular location">
    <subcellularLocation>
        <location evidence="1">Secreted</location>
    </subcellularLocation>
</comment>
<evidence type="ECO:0000256" key="3">
    <source>
        <dbReference type="ARBA" id="ARBA00022737"/>
    </source>
</evidence>
<name>A0A1S3III5_LINAN</name>
<dbReference type="FunFam" id="3.10.100.10:FF:000001">
    <property type="entry name" value="Hyaluronan proteoglycan link protein 1"/>
    <property type="match status" value="1"/>
</dbReference>
<dbReference type="InterPro" id="IPR016186">
    <property type="entry name" value="C-type_lectin-like/link_sf"/>
</dbReference>
<dbReference type="Pfam" id="PF00193">
    <property type="entry name" value="Xlink"/>
    <property type="match status" value="1"/>
</dbReference>
<dbReference type="CDD" id="cd01102">
    <property type="entry name" value="Link_Domain"/>
    <property type="match status" value="1"/>
</dbReference>
<organism evidence="6 7">
    <name type="scientific">Lingula anatina</name>
    <name type="common">Brachiopod</name>
    <name type="synonym">Lingula unguis</name>
    <dbReference type="NCBI Taxonomy" id="7574"/>
    <lineage>
        <taxon>Eukaryota</taxon>
        <taxon>Metazoa</taxon>
        <taxon>Spiralia</taxon>
        <taxon>Lophotrochozoa</taxon>
        <taxon>Brachiopoda</taxon>
        <taxon>Linguliformea</taxon>
        <taxon>Lingulata</taxon>
        <taxon>Lingulida</taxon>
        <taxon>Linguloidea</taxon>
        <taxon>Lingulidae</taxon>
        <taxon>Lingula</taxon>
    </lineage>
</organism>
<evidence type="ECO:0000256" key="2">
    <source>
        <dbReference type="ARBA" id="ARBA00022525"/>
    </source>
</evidence>
<dbReference type="GO" id="GO:0010001">
    <property type="term" value="P:glial cell differentiation"/>
    <property type="evidence" value="ECO:0007669"/>
    <property type="project" value="TreeGrafter"/>
</dbReference>
<dbReference type="KEGG" id="lak:106164629"/>
<dbReference type="GO" id="GO:0045202">
    <property type="term" value="C:synapse"/>
    <property type="evidence" value="ECO:0007669"/>
    <property type="project" value="TreeGrafter"/>
</dbReference>
<evidence type="ECO:0000313" key="7">
    <source>
        <dbReference type="RefSeq" id="XP_013398050.1"/>
    </source>
</evidence>
<dbReference type="PRINTS" id="PR01265">
    <property type="entry name" value="LINKMODULE"/>
</dbReference>
<keyword evidence="4" id="KW-1015">Disulfide bond</keyword>
<dbReference type="SMART" id="SM00445">
    <property type="entry name" value="LINK"/>
    <property type="match status" value="1"/>
</dbReference>
<dbReference type="SUPFAM" id="SSF56436">
    <property type="entry name" value="C-type lectin-like"/>
    <property type="match status" value="1"/>
</dbReference>
<sequence length="282" mass="31167">MVMMSGTVGRTNVLITITAVLSVCTLSWTRINSQEIDNLTTQCKNYQDLTPLLIHLQAISQLLSAQNMQLNAQNGLLRLLQQQLSSHSSTTEHISQNSNADMAAIQKHVLLVEERLGITLKQLNADMMMSFEILEEKLNKTLSLNINRNKNIIKPIGNTEYPTSFKGGQESCVSVCTKTPVFHVESEHGQYKLTFAKAQAQCELLGATIATPIQLQAAHDDGLDVCRWGWVSDGTLRMPIRYPRPGCADEESRAVVVADARNATSVVPLNGLADVFCFRLQI</sequence>
<dbReference type="PROSITE" id="PS01241">
    <property type="entry name" value="LINK_1"/>
    <property type="match status" value="1"/>
</dbReference>
<dbReference type="InParanoid" id="A0A1S3III5"/>
<feature type="domain" description="Link" evidence="5">
    <location>
        <begin position="180"/>
        <end position="279"/>
    </location>
</feature>
<dbReference type="GO" id="GO:0072534">
    <property type="term" value="C:perineuronal net"/>
    <property type="evidence" value="ECO:0007669"/>
    <property type="project" value="TreeGrafter"/>
</dbReference>
<dbReference type="RefSeq" id="XP_013398050.1">
    <property type="nucleotide sequence ID" value="XM_013542596.1"/>
</dbReference>
<dbReference type="GO" id="GO:0005540">
    <property type="term" value="F:hyaluronic acid binding"/>
    <property type="evidence" value="ECO:0007669"/>
    <property type="project" value="InterPro"/>
</dbReference>
<dbReference type="PANTHER" id="PTHR22804:SF54">
    <property type="match status" value="1"/>
</dbReference>
<evidence type="ECO:0000259" key="5">
    <source>
        <dbReference type="PROSITE" id="PS50963"/>
    </source>
</evidence>
<evidence type="ECO:0000256" key="1">
    <source>
        <dbReference type="ARBA" id="ARBA00004613"/>
    </source>
</evidence>
<dbReference type="Gene3D" id="3.10.100.10">
    <property type="entry name" value="Mannose-Binding Protein A, subunit A"/>
    <property type="match status" value="1"/>
</dbReference>